<proteinExistence type="predicted"/>
<dbReference type="Proteomes" id="UP001172155">
    <property type="component" value="Unassembled WGS sequence"/>
</dbReference>
<protein>
    <submittedName>
        <fullName evidence="2">Uncharacterized protein</fullName>
    </submittedName>
</protein>
<dbReference type="EMBL" id="JAUKUD010000004">
    <property type="protein sequence ID" value="KAK0746739.1"/>
    <property type="molecule type" value="Genomic_DNA"/>
</dbReference>
<name>A0AA40EWP0_9PEZI</name>
<reference evidence="2" key="1">
    <citation type="submission" date="2023-06" db="EMBL/GenBank/DDBJ databases">
        <title>Genome-scale phylogeny and comparative genomics of the fungal order Sordariales.</title>
        <authorList>
            <consortium name="Lawrence Berkeley National Laboratory"/>
            <person name="Hensen N."/>
            <person name="Bonometti L."/>
            <person name="Westerberg I."/>
            <person name="Brannstrom I.O."/>
            <person name="Guillou S."/>
            <person name="Cros-Aarteil S."/>
            <person name="Calhoun S."/>
            <person name="Haridas S."/>
            <person name="Kuo A."/>
            <person name="Mondo S."/>
            <person name="Pangilinan J."/>
            <person name="Riley R."/>
            <person name="LaButti K."/>
            <person name="Andreopoulos B."/>
            <person name="Lipzen A."/>
            <person name="Chen C."/>
            <person name="Yanf M."/>
            <person name="Daum C."/>
            <person name="Ng V."/>
            <person name="Clum A."/>
            <person name="Steindorff A."/>
            <person name="Ohm R."/>
            <person name="Martin F."/>
            <person name="Silar P."/>
            <person name="Natvig D."/>
            <person name="Lalanne C."/>
            <person name="Gautier V."/>
            <person name="Ament-velasquez S.L."/>
            <person name="Kruys A."/>
            <person name="Hutchinson M.I."/>
            <person name="Powell A.J."/>
            <person name="Barry K."/>
            <person name="Miller A.N."/>
            <person name="Grigoriev I.V."/>
            <person name="Debuchy R."/>
            <person name="Gladieux P."/>
            <person name="Thoren M.H."/>
            <person name="Johannesson H."/>
        </authorList>
    </citation>
    <scope>NUCLEOTIDE SEQUENCE</scope>
    <source>
        <strain evidence="2">SMH3187-1</strain>
    </source>
</reference>
<sequence>MDQVSSRPEPKPIHNRTPHPPSQCDPILSLAPIPIYPSIPARFAHLYRVEICLKCHHAPFPKSKITQPPPTEPLIGALRSVITTPYPFRPKRHAALLRAPVSRDRRAQKDFVVKKNRLVPPKEETKGK</sequence>
<gene>
    <name evidence="2" type="ORF">B0T18DRAFT_158739</name>
</gene>
<feature type="region of interest" description="Disordered" evidence="1">
    <location>
        <begin position="1"/>
        <end position="24"/>
    </location>
</feature>
<accession>A0AA40EWP0</accession>
<comment type="caution">
    <text evidence="2">The sequence shown here is derived from an EMBL/GenBank/DDBJ whole genome shotgun (WGS) entry which is preliminary data.</text>
</comment>
<feature type="region of interest" description="Disordered" evidence="1">
    <location>
        <begin position="105"/>
        <end position="128"/>
    </location>
</feature>
<evidence type="ECO:0000313" key="3">
    <source>
        <dbReference type="Proteomes" id="UP001172155"/>
    </source>
</evidence>
<evidence type="ECO:0000256" key="1">
    <source>
        <dbReference type="SAM" id="MobiDB-lite"/>
    </source>
</evidence>
<organism evidence="2 3">
    <name type="scientific">Schizothecium vesticola</name>
    <dbReference type="NCBI Taxonomy" id="314040"/>
    <lineage>
        <taxon>Eukaryota</taxon>
        <taxon>Fungi</taxon>
        <taxon>Dikarya</taxon>
        <taxon>Ascomycota</taxon>
        <taxon>Pezizomycotina</taxon>
        <taxon>Sordariomycetes</taxon>
        <taxon>Sordariomycetidae</taxon>
        <taxon>Sordariales</taxon>
        <taxon>Schizotheciaceae</taxon>
        <taxon>Schizothecium</taxon>
    </lineage>
</organism>
<keyword evidence="3" id="KW-1185">Reference proteome</keyword>
<evidence type="ECO:0000313" key="2">
    <source>
        <dbReference type="EMBL" id="KAK0746739.1"/>
    </source>
</evidence>
<dbReference type="AlphaFoldDB" id="A0AA40EWP0"/>